<dbReference type="KEGG" id="vg:80020530"/>
<reference evidence="2" key="1">
    <citation type="submission" date="2021-04" db="EMBL/GenBank/DDBJ databases">
        <authorList>
            <person name="Barnhill K.B."/>
            <person name="Biggs A.M."/>
            <person name="Bland J."/>
            <person name="Choudhary H.M."/>
            <person name="Crogan R.E."/>
            <person name="Finocchiaro A.B."/>
            <person name="Franco V."/>
            <person name="Fuller T.A."/>
            <person name="Hanwacker C.G."/>
            <person name="Howard Z.E."/>
            <person name="Iqbal M."/>
            <person name="Mathew A.M."/>
            <person name="Miller S."/>
            <person name="Padhye S."/>
            <person name="Rainey E."/>
            <person name="Rodriguez A."/>
            <person name="Stewart E."/>
            <person name="Otero L.A."/>
            <person name="Chase M.A."/>
            <person name="Pollenz R.S."/>
            <person name="Garlena R.A."/>
            <person name="Russell D.A."/>
            <person name="Jacobs-Sera D."/>
            <person name="Hatfull G.F."/>
        </authorList>
    </citation>
    <scope>NUCLEOTIDE SEQUENCE</scope>
</reference>
<evidence type="ECO:0000256" key="1">
    <source>
        <dbReference type="SAM" id="MobiDB-lite"/>
    </source>
</evidence>
<feature type="region of interest" description="Disordered" evidence="1">
    <location>
        <begin position="14"/>
        <end position="51"/>
    </location>
</feature>
<sequence length="51" mass="5998">MSTAMLKTFQKWKPGRLFSGPPVDPNRRRQFENDVAARRKANKAARKARRR</sequence>
<dbReference type="EMBL" id="MZ028627">
    <property type="protein sequence ID" value="QWS68235.1"/>
    <property type="molecule type" value="Genomic_DNA"/>
</dbReference>
<proteinExistence type="predicted"/>
<feature type="compositionally biased region" description="Basic residues" evidence="1">
    <location>
        <begin position="38"/>
        <end position="51"/>
    </location>
</feature>
<gene>
    <name evidence="2" type="primary">118</name>
    <name evidence="2" type="ORF">SEA_VANLEE_118</name>
</gene>
<accession>A0A8F2D9I2</accession>
<keyword evidence="3" id="KW-1185">Reference proteome</keyword>
<dbReference type="Proteomes" id="UP000683422">
    <property type="component" value="Segment"/>
</dbReference>
<evidence type="ECO:0000313" key="2">
    <source>
        <dbReference type="EMBL" id="QWS68235.1"/>
    </source>
</evidence>
<name>A0A8F2D9I2_9CAUD</name>
<feature type="compositionally biased region" description="Basic and acidic residues" evidence="1">
    <location>
        <begin position="25"/>
        <end position="37"/>
    </location>
</feature>
<dbReference type="GeneID" id="80020530"/>
<dbReference type="RefSeq" id="YP_010755859.1">
    <property type="nucleotide sequence ID" value="NC_073474.1"/>
</dbReference>
<evidence type="ECO:0000313" key="3">
    <source>
        <dbReference type="Proteomes" id="UP000683422"/>
    </source>
</evidence>
<organism evidence="2 3">
    <name type="scientific">Gordonia phage VanLee</name>
    <dbReference type="NCBI Taxonomy" id="2845816"/>
    <lineage>
        <taxon>Viruses</taxon>
        <taxon>Duplodnaviria</taxon>
        <taxon>Heunggongvirae</taxon>
        <taxon>Uroviricota</taxon>
        <taxon>Caudoviricetes</taxon>
        <taxon>Kruegerviridae</taxon>
        <taxon>Vanleevirus</taxon>
        <taxon>Vanleevirus vanlee</taxon>
    </lineage>
</organism>
<protein>
    <submittedName>
        <fullName evidence="2">Uncharacterized protein</fullName>
    </submittedName>
</protein>